<dbReference type="InterPro" id="IPR033659">
    <property type="entry name" value="Ferrochelatase_N"/>
</dbReference>
<organism evidence="11 12">
    <name type="scientific">Photobacterium angustum</name>
    <dbReference type="NCBI Taxonomy" id="661"/>
    <lineage>
        <taxon>Bacteria</taxon>
        <taxon>Pseudomonadati</taxon>
        <taxon>Pseudomonadota</taxon>
        <taxon>Gammaproteobacteria</taxon>
        <taxon>Vibrionales</taxon>
        <taxon>Vibrionaceae</taxon>
        <taxon>Photobacterium</taxon>
    </lineage>
</organism>
<dbReference type="GO" id="GO:0006783">
    <property type="term" value="P:heme biosynthetic process"/>
    <property type="evidence" value="ECO:0007669"/>
    <property type="project" value="UniProtKB-UniRule"/>
</dbReference>
<proteinExistence type="inferred from homology"/>
<dbReference type="UniPathway" id="UPA00252">
    <property type="reaction ID" value="UER00325"/>
</dbReference>
<dbReference type="GO" id="GO:0004325">
    <property type="term" value="F:ferrochelatase activity"/>
    <property type="evidence" value="ECO:0007669"/>
    <property type="project" value="UniProtKB-UniRule"/>
</dbReference>
<dbReference type="GO" id="GO:0005737">
    <property type="term" value="C:cytoplasm"/>
    <property type="evidence" value="ECO:0007669"/>
    <property type="project" value="UniProtKB-SubCell"/>
</dbReference>
<accession>A0A2S7VZC1</accession>
<evidence type="ECO:0000256" key="6">
    <source>
        <dbReference type="ARBA" id="ARBA00023239"/>
    </source>
</evidence>
<evidence type="ECO:0000256" key="5">
    <source>
        <dbReference type="ARBA" id="ARBA00023133"/>
    </source>
</evidence>
<protein>
    <recommendedName>
        <fullName evidence="9 10">Ferrochelatase</fullName>
        <ecNumber evidence="9 10">4.98.1.1</ecNumber>
    </recommendedName>
    <alternativeName>
        <fullName evidence="9">Heme synthase</fullName>
    </alternativeName>
    <alternativeName>
        <fullName evidence="9">Protoheme ferro-lyase</fullName>
    </alternativeName>
</protein>
<dbReference type="InterPro" id="IPR001015">
    <property type="entry name" value="Ferrochelatase"/>
</dbReference>
<keyword evidence="2 9" id="KW-0963">Cytoplasm</keyword>
<comment type="catalytic activity">
    <reaction evidence="9 10">
        <text>heme b + 2 H(+) = protoporphyrin IX + Fe(2+)</text>
        <dbReference type="Rhea" id="RHEA:22584"/>
        <dbReference type="ChEBI" id="CHEBI:15378"/>
        <dbReference type="ChEBI" id="CHEBI:29033"/>
        <dbReference type="ChEBI" id="CHEBI:57306"/>
        <dbReference type="ChEBI" id="CHEBI:60344"/>
        <dbReference type="EC" id="4.98.1.1"/>
    </reaction>
</comment>
<dbReference type="HAMAP" id="MF_00323">
    <property type="entry name" value="Ferrochelatase"/>
    <property type="match status" value="1"/>
</dbReference>
<evidence type="ECO:0000256" key="8">
    <source>
        <dbReference type="ARBA" id="ARBA00024536"/>
    </source>
</evidence>
<comment type="catalytic activity">
    <reaction evidence="8">
        <text>Fe-coproporphyrin III + 2 H(+) = coproporphyrin III + Fe(2+)</text>
        <dbReference type="Rhea" id="RHEA:49572"/>
        <dbReference type="ChEBI" id="CHEBI:15378"/>
        <dbReference type="ChEBI" id="CHEBI:29033"/>
        <dbReference type="ChEBI" id="CHEBI:68438"/>
        <dbReference type="ChEBI" id="CHEBI:131725"/>
        <dbReference type="EC" id="4.99.1.9"/>
    </reaction>
    <physiologicalReaction direction="right-to-left" evidence="8">
        <dbReference type="Rhea" id="RHEA:49574"/>
    </physiologicalReaction>
</comment>
<dbReference type="InterPro" id="IPR019772">
    <property type="entry name" value="Ferrochelatase_AS"/>
</dbReference>
<dbReference type="Pfam" id="PF00762">
    <property type="entry name" value="Ferrochelatase"/>
    <property type="match status" value="1"/>
</dbReference>
<dbReference type="AlphaFoldDB" id="A0A2S7VZC1"/>
<evidence type="ECO:0000256" key="10">
    <source>
        <dbReference type="RuleBase" id="RU000607"/>
    </source>
</evidence>
<dbReference type="GO" id="GO:0046872">
    <property type="term" value="F:metal ion binding"/>
    <property type="evidence" value="ECO:0007669"/>
    <property type="project" value="UniProtKB-KW"/>
</dbReference>
<dbReference type="EMBL" id="MSCJ01000001">
    <property type="protein sequence ID" value="PQJ67457.1"/>
    <property type="molecule type" value="Genomic_DNA"/>
</dbReference>
<keyword evidence="6 9" id="KW-0456">Lyase</keyword>
<dbReference type="InterPro" id="IPR033644">
    <property type="entry name" value="Ferrochelatase_C"/>
</dbReference>
<keyword evidence="3 9" id="KW-0479">Metal-binding</keyword>
<name>A0A2S7VZC1_PHOAN</name>
<dbReference type="SUPFAM" id="SSF53800">
    <property type="entry name" value="Chelatase"/>
    <property type="match status" value="1"/>
</dbReference>
<comment type="subcellular location">
    <subcellularLocation>
        <location evidence="9 10">Cytoplasm</location>
    </subcellularLocation>
</comment>
<dbReference type="EC" id="4.98.1.1" evidence="9 10"/>
<evidence type="ECO:0000256" key="9">
    <source>
        <dbReference type="HAMAP-Rule" id="MF_00323"/>
    </source>
</evidence>
<dbReference type="Gene3D" id="3.40.50.1400">
    <property type="match status" value="2"/>
</dbReference>
<reference evidence="11 12" key="1">
    <citation type="submission" date="2016-12" db="EMBL/GenBank/DDBJ databases">
        <title>Diversity of luminous bacteria.</title>
        <authorList>
            <person name="Yoshizawa S."/>
            <person name="Kogure K."/>
        </authorList>
    </citation>
    <scope>NUCLEOTIDE SEQUENCE [LARGE SCALE GENOMIC DNA]</scope>
    <source>
        <strain evidence="11 12">LC1-200</strain>
    </source>
</reference>
<evidence type="ECO:0000256" key="3">
    <source>
        <dbReference type="ARBA" id="ARBA00022723"/>
    </source>
</evidence>
<keyword evidence="5 9" id="KW-0350">Heme biosynthesis</keyword>
<dbReference type="OrthoDB" id="9809741at2"/>
<dbReference type="NCBIfam" id="TIGR00109">
    <property type="entry name" value="hemH"/>
    <property type="match status" value="1"/>
</dbReference>
<evidence type="ECO:0000256" key="1">
    <source>
        <dbReference type="ARBA" id="ARBA00007718"/>
    </source>
</evidence>
<feature type="binding site" evidence="9">
    <location>
        <position position="276"/>
    </location>
    <ligand>
        <name>Fe(2+)</name>
        <dbReference type="ChEBI" id="CHEBI:29033"/>
    </ligand>
</feature>
<evidence type="ECO:0000313" key="11">
    <source>
        <dbReference type="EMBL" id="PQJ67457.1"/>
    </source>
</evidence>
<dbReference type="CDD" id="cd00419">
    <property type="entry name" value="Ferrochelatase_C"/>
    <property type="match status" value="1"/>
</dbReference>
<evidence type="ECO:0000256" key="4">
    <source>
        <dbReference type="ARBA" id="ARBA00023004"/>
    </source>
</evidence>
<keyword evidence="4 9" id="KW-0408">Iron</keyword>
<dbReference type="FunFam" id="3.40.50.1400:FF:000002">
    <property type="entry name" value="Ferrochelatase"/>
    <property type="match status" value="1"/>
</dbReference>
<evidence type="ECO:0000313" key="12">
    <source>
        <dbReference type="Proteomes" id="UP000238730"/>
    </source>
</evidence>
<gene>
    <name evidence="9" type="primary">hemH</name>
    <name evidence="11" type="ORF">BTO08_08545</name>
</gene>
<evidence type="ECO:0000256" key="2">
    <source>
        <dbReference type="ARBA" id="ARBA00022490"/>
    </source>
</evidence>
<dbReference type="PANTHER" id="PTHR11108">
    <property type="entry name" value="FERROCHELATASE"/>
    <property type="match status" value="1"/>
</dbReference>
<dbReference type="RefSeq" id="WP_105060656.1">
    <property type="nucleotide sequence ID" value="NZ_MSCJ01000001.1"/>
</dbReference>
<comment type="caution">
    <text evidence="11">The sequence shown here is derived from an EMBL/GenBank/DDBJ whole genome shotgun (WGS) entry which is preliminary data.</text>
</comment>
<evidence type="ECO:0000256" key="7">
    <source>
        <dbReference type="ARBA" id="ARBA00023244"/>
    </source>
</evidence>
<keyword evidence="7 9" id="KW-0627">Porphyrin biosynthesis</keyword>
<dbReference type="PANTHER" id="PTHR11108:SF1">
    <property type="entry name" value="FERROCHELATASE, MITOCHONDRIAL"/>
    <property type="match status" value="1"/>
</dbReference>
<sequence length="325" mass="36899">MNKDNKKYGVLLVNLGTPDAPTAAGVKQFLSQFLHDHRVVDMTRWLWCPILHGVILPIRSPKVAKLYQSVWMEDGSPLMVYSKRQQKALTEILQVPVELGMTYGNPSTQAGLERLKQQGCDKVLVLPLYPQYSGTTTAAVFDRIAKDLKSISYIPELRFINHYYDHPDYISALAETAKTLWAEKGEPDYLLCSYHGIPKRYADNGDPYPDHCNGTTELLAKMLEMPREKMSMSYQSIFGREEWLKPYTEGTIKSLAEKGVKRLDVMCPAFSVDCLETLEEIAEQCKEVFIEAGGVEFNLIPCLNDSQAHITMMENLVKQHVQGWE</sequence>
<comment type="pathway">
    <text evidence="9 10">Porphyrin-containing compound metabolism; protoheme biosynthesis; protoheme from protoporphyrin-IX: step 1/1.</text>
</comment>
<comment type="similarity">
    <text evidence="1 9 10">Belongs to the ferrochelatase family.</text>
</comment>
<comment type="function">
    <text evidence="9 10">Catalyzes the ferrous insertion into protoporphyrin IX.</text>
</comment>
<dbReference type="Proteomes" id="UP000238730">
    <property type="component" value="Unassembled WGS sequence"/>
</dbReference>
<dbReference type="PROSITE" id="PS00534">
    <property type="entry name" value="FERROCHELATASE"/>
    <property type="match status" value="1"/>
</dbReference>
<feature type="binding site" evidence="9">
    <location>
        <position position="195"/>
    </location>
    <ligand>
        <name>Fe(2+)</name>
        <dbReference type="ChEBI" id="CHEBI:29033"/>
    </ligand>
</feature>
<dbReference type="CDD" id="cd03411">
    <property type="entry name" value="Ferrochelatase_N"/>
    <property type="match status" value="1"/>
</dbReference>